<evidence type="ECO:0000313" key="1">
    <source>
        <dbReference type="EMBL" id="TID22752.1"/>
    </source>
</evidence>
<dbReference type="EMBL" id="SNSC02000007">
    <property type="protein sequence ID" value="TID22752.1"/>
    <property type="molecule type" value="Genomic_DNA"/>
</dbReference>
<reference evidence="1 2" key="1">
    <citation type="submission" date="2019-04" db="EMBL/GenBank/DDBJ databases">
        <title>High contiguity whole genome sequence and gene annotation resource for two Venturia nashicola isolates.</title>
        <authorList>
            <person name="Prokchorchik M."/>
            <person name="Won K."/>
            <person name="Lee Y."/>
            <person name="Choi E.D."/>
            <person name="Segonzac C."/>
            <person name="Sohn K.H."/>
        </authorList>
    </citation>
    <scope>NUCLEOTIDE SEQUENCE [LARGE SCALE GENOMIC DNA]</scope>
    <source>
        <strain evidence="1 2">PRI2</strain>
    </source>
</reference>
<organism evidence="1 2">
    <name type="scientific">Venturia nashicola</name>
    <dbReference type="NCBI Taxonomy" id="86259"/>
    <lineage>
        <taxon>Eukaryota</taxon>
        <taxon>Fungi</taxon>
        <taxon>Dikarya</taxon>
        <taxon>Ascomycota</taxon>
        <taxon>Pezizomycotina</taxon>
        <taxon>Dothideomycetes</taxon>
        <taxon>Pleosporomycetidae</taxon>
        <taxon>Venturiales</taxon>
        <taxon>Venturiaceae</taxon>
        <taxon>Venturia</taxon>
    </lineage>
</organism>
<keyword evidence="2" id="KW-1185">Reference proteome</keyword>
<gene>
    <name evidence="1" type="ORF">E6O75_ATG01926</name>
</gene>
<accession>A0A4Z1PK76</accession>
<sequence length="249" mass="28047">MDSYNSASSAELLPAWGAATPDSEFLISEPIEAASPACTCSIYSDCNEGNEMEEYPEDDEALMEPPVDLFNFLDVEDEEPEVAPQEADQFIFDENNVRIELGAQHYTHPIQELVADSEPGYAHQWQWIQGMKPGYSEVPTMPWNHTRPGTQYPLHCPCNLSSDSSTMTPCSSFPDSSNTNFWSSPAQYPACPASNGVCHECQIQAHRGANLASMTEAEKEACRRRDREVEEELFDMVQEKWHDRETYFA</sequence>
<name>A0A4Z1PK76_9PEZI</name>
<protein>
    <submittedName>
        <fullName evidence="1">Uncharacterized protein</fullName>
    </submittedName>
</protein>
<dbReference type="Proteomes" id="UP000298493">
    <property type="component" value="Unassembled WGS sequence"/>
</dbReference>
<evidence type="ECO:0000313" key="2">
    <source>
        <dbReference type="Proteomes" id="UP000298493"/>
    </source>
</evidence>
<comment type="caution">
    <text evidence="1">The sequence shown here is derived from an EMBL/GenBank/DDBJ whole genome shotgun (WGS) entry which is preliminary data.</text>
</comment>
<dbReference type="AlphaFoldDB" id="A0A4Z1PK76"/>
<proteinExistence type="predicted"/>